<reference evidence="1 2" key="2">
    <citation type="journal article" date="2019" name="G3 (Bethesda)">
        <title>Hybrid Assembly of the Genome of the Entomopathogenic Nematode Steinernema carpocapsae Identifies the X-Chromosome.</title>
        <authorList>
            <person name="Serra L."/>
            <person name="Macchietto M."/>
            <person name="Macias-Munoz A."/>
            <person name="McGill C.J."/>
            <person name="Rodriguez I.M."/>
            <person name="Rodriguez B."/>
            <person name="Murad R."/>
            <person name="Mortazavi A."/>
        </authorList>
    </citation>
    <scope>NUCLEOTIDE SEQUENCE [LARGE SCALE GENOMIC DNA]</scope>
    <source>
        <strain evidence="1 2">ALL</strain>
    </source>
</reference>
<dbReference type="EMBL" id="AZBU02000003">
    <property type="protein sequence ID" value="TKR87366.1"/>
    <property type="molecule type" value="Genomic_DNA"/>
</dbReference>
<name>A0A4U5NVC3_STECR</name>
<protein>
    <submittedName>
        <fullName evidence="1">Uncharacterized protein</fullName>
    </submittedName>
</protein>
<comment type="caution">
    <text evidence="1">The sequence shown here is derived from an EMBL/GenBank/DDBJ whole genome shotgun (WGS) entry which is preliminary data.</text>
</comment>
<evidence type="ECO:0000313" key="2">
    <source>
        <dbReference type="Proteomes" id="UP000298663"/>
    </source>
</evidence>
<evidence type="ECO:0000313" key="1">
    <source>
        <dbReference type="EMBL" id="TKR87366.1"/>
    </source>
</evidence>
<dbReference type="AlphaFoldDB" id="A0A4U5NVC3"/>
<proteinExistence type="predicted"/>
<keyword evidence="2" id="KW-1185">Reference proteome</keyword>
<dbReference type="Proteomes" id="UP000298663">
    <property type="component" value="Unassembled WGS sequence"/>
</dbReference>
<organism evidence="1 2">
    <name type="scientific">Steinernema carpocapsae</name>
    <name type="common">Entomopathogenic nematode</name>
    <dbReference type="NCBI Taxonomy" id="34508"/>
    <lineage>
        <taxon>Eukaryota</taxon>
        <taxon>Metazoa</taxon>
        <taxon>Ecdysozoa</taxon>
        <taxon>Nematoda</taxon>
        <taxon>Chromadorea</taxon>
        <taxon>Rhabditida</taxon>
        <taxon>Tylenchina</taxon>
        <taxon>Panagrolaimomorpha</taxon>
        <taxon>Strongyloidoidea</taxon>
        <taxon>Steinernematidae</taxon>
        <taxon>Steinernema</taxon>
    </lineage>
</organism>
<reference evidence="1 2" key="1">
    <citation type="journal article" date="2015" name="Genome Biol.">
        <title>Comparative genomics of Steinernema reveals deeply conserved gene regulatory networks.</title>
        <authorList>
            <person name="Dillman A.R."/>
            <person name="Macchietto M."/>
            <person name="Porter C.F."/>
            <person name="Rogers A."/>
            <person name="Williams B."/>
            <person name="Antoshechkin I."/>
            <person name="Lee M.M."/>
            <person name="Goodwin Z."/>
            <person name="Lu X."/>
            <person name="Lewis E.E."/>
            <person name="Goodrich-Blair H."/>
            <person name="Stock S.P."/>
            <person name="Adams B.J."/>
            <person name="Sternberg P.W."/>
            <person name="Mortazavi A."/>
        </authorList>
    </citation>
    <scope>NUCLEOTIDE SEQUENCE [LARGE SCALE GENOMIC DNA]</scope>
    <source>
        <strain evidence="1 2">ALL</strain>
    </source>
</reference>
<gene>
    <name evidence="1" type="ORF">L596_011772</name>
</gene>
<sequence length="79" mass="8715">MTFYFRDGLNLVYRVGQKKILPPDTPGLCSLARQSGVISCSLVANDRRAPACVSGGRIFFSVHPVDDNDHLSFVPWPHA</sequence>
<accession>A0A4U5NVC3</accession>